<sequence>MARAEVGLGSVSSQCGAKGMALPGAVTYLEEEAKQLNEDALQLFNMGSQQKGNNHFLTAIVNEFSEMYYKAWIRVLMPRSIETVALFPIRSSKCKLFVAKMGKRAASPSASSGIGCLLSSGQRRRPIRHRSFNIAAVHVARAARGASRKRQIDSACSKKISKKREKKTKRGEESKRGKERERERERERKRERERETYRVVTRACVPTDRGNHQRKPEGASYLSSNLTSYESSCHWLRKSNFLLFRNISNNLTKILILCFIVCHAYIMSLRSHIRQSAEPRRFLQNSKISLASAGDRRSGDGERSGSSVAEARRASDGRTAIKIAACSPLRLYAAG</sequence>
<feature type="compositionally biased region" description="Basic residues" evidence="1">
    <location>
        <begin position="159"/>
        <end position="169"/>
    </location>
</feature>
<gene>
    <name evidence="2" type="ORF">ALC53_08626</name>
</gene>
<name>A0A151I2I6_9HYME</name>
<protein>
    <submittedName>
        <fullName evidence="2">Uncharacterized protein</fullName>
    </submittedName>
</protein>
<reference evidence="2 3" key="1">
    <citation type="submission" date="2015-09" db="EMBL/GenBank/DDBJ databases">
        <title>Atta colombica WGS genome.</title>
        <authorList>
            <person name="Nygaard S."/>
            <person name="Hu H."/>
            <person name="Boomsma J."/>
            <person name="Zhang G."/>
        </authorList>
    </citation>
    <scope>NUCLEOTIDE SEQUENCE [LARGE SCALE GENOMIC DNA]</scope>
    <source>
        <strain evidence="2">Treedump-2</strain>
        <tissue evidence="2">Whole body</tissue>
    </source>
</reference>
<proteinExistence type="predicted"/>
<dbReference type="EMBL" id="KQ976547">
    <property type="protein sequence ID" value="KYM80925.1"/>
    <property type="molecule type" value="Genomic_DNA"/>
</dbReference>
<feature type="region of interest" description="Disordered" evidence="1">
    <location>
        <begin position="292"/>
        <end position="315"/>
    </location>
</feature>
<dbReference type="AlphaFoldDB" id="A0A151I2I6"/>
<accession>A0A151I2I6</accession>
<organism evidence="2 3">
    <name type="scientific">Atta colombica</name>
    <dbReference type="NCBI Taxonomy" id="520822"/>
    <lineage>
        <taxon>Eukaryota</taxon>
        <taxon>Metazoa</taxon>
        <taxon>Ecdysozoa</taxon>
        <taxon>Arthropoda</taxon>
        <taxon>Hexapoda</taxon>
        <taxon>Insecta</taxon>
        <taxon>Pterygota</taxon>
        <taxon>Neoptera</taxon>
        <taxon>Endopterygota</taxon>
        <taxon>Hymenoptera</taxon>
        <taxon>Apocrita</taxon>
        <taxon>Aculeata</taxon>
        <taxon>Formicoidea</taxon>
        <taxon>Formicidae</taxon>
        <taxon>Myrmicinae</taxon>
        <taxon>Atta</taxon>
    </lineage>
</organism>
<dbReference type="Proteomes" id="UP000078540">
    <property type="component" value="Unassembled WGS sequence"/>
</dbReference>
<evidence type="ECO:0000313" key="2">
    <source>
        <dbReference type="EMBL" id="KYM80925.1"/>
    </source>
</evidence>
<feature type="region of interest" description="Disordered" evidence="1">
    <location>
        <begin position="148"/>
        <end position="196"/>
    </location>
</feature>
<evidence type="ECO:0000313" key="3">
    <source>
        <dbReference type="Proteomes" id="UP000078540"/>
    </source>
</evidence>
<evidence type="ECO:0000256" key="1">
    <source>
        <dbReference type="SAM" id="MobiDB-lite"/>
    </source>
</evidence>
<keyword evidence="3" id="KW-1185">Reference proteome</keyword>
<feature type="compositionally biased region" description="Basic and acidic residues" evidence="1">
    <location>
        <begin position="294"/>
        <end position="303"/>
    </location>
</feature>
<feature type="compositionally biased region" description="Basic and acidic residues" evidence="1">
    <location>
        <begin position="170"/>
        <end position="196"/>
    </location>
</feature>